<reference evidence="4 5" key="1">
    <citation type="submission" date="2018-06" db="EMBL/GenBank/DDBJ databases">
        <title>Comparative genomics of Brasilonema spp. strains.</title>
        <authorList>
            <person name="Alvarenga D.O."/>
            <person name="Fiore M.F."/>
            <person name="Varani A.M."/>
        </authorList>
    </citation>
    <scope>NUCLEOTIDE SEQUENCE [LARGE SCALE GENOMIC DNA]</scope>
    <source>
        <strain evidence="4 5">CENA114</strain>
    </source>
</reference>
<evidence type="ECO:0000313" key="5">
    <source>
        <dbReference type="Proteomes" id="UP000503129"/>
    </source>
</evidence>
<sequence length="176" mass="20332">MALAHAILASLVDHSCSGYDLAKQFDGSVGFFWSASHQQIYRELSKLEAQGWIASETIPQEGRPDKKLYQVTQEGKQQLKKWIAQPCEPTPIKDDLLVKIFSGYVAQKQTILEELERHRHSHQEKLSTYKVLEQQYFKNPQQLPEQAKFQYLTLLNGISYETYWLAWCEQAIGLLS</sequence>
<feature type="coiled-coil region" evidence="1">
    <location>
        <begin position="105"/>
        <end position="132"/>
    </location>
</feature>
<dbReference type="RefSeq" id="WP_169265377.1">
    <property type="nucleotide sequence ID" value="NZ_CAWOXK010000001.1"/>
</dbReference>
<dbReference type="InterPro" id="IPR005149">
    <property type="entry name" value="Tscrpt_reg_PadR_N"/>
</dbReference>
<name>A0A856MLY7_9CYAN</name>
<proteinExistence type="predicted"/>
<gene>
    <name evidence="4" type="ORF">DP114_28950</name>
</gene>
<dbReference type="Pfam" id="PF10400">
    <property type="entry name" value="Vir_act_alpha_C"/>
    <property type="match status" value="1"/>
</dbReference>
<dbReference type="Proteomes" id="UP000503129">
    <property type="component" value="Chromosome"/>
</dbReference>
<evidence type="ECO:0000259" key="2">
    <source>
        <dbReference type="Pfam" id="PF03551"/>
    </source>
</evidence>
<dbReference type="PANTHER" id="PTHR43252:SF4">
    <property type="entry name" value="TRANSCRIPTIONAL REGULATORY PROTEIN"/>
    <property type="match status" value="1"/>
</dbReference>
<accession>A0A856MLY7</accession>
<evidence type="ECO:0000256" key="1">
    <source>
        <dbReference type="SAM" id="Coils"/>
    </source>
</evidence>
<dbReference type="EMBL" id="CP030118">
    <property type="protein sequence ID" value="QDL11389.1"/>
    <property type="molecule type" value="Genomic_DNA"/>
</dbReference>
<dbReference type="InterPro" id="IPR018309">
    <property type="entry name" value="Tscrpt_reg_PadR_C"/>
</dbReference>
<feature type="domain" description="Transcription regulator PadR N-terminal" evidence="2">
    <location>
        <begin position="7"/>
        <end position="81"/>
    </location>
</feature>
<keyword evidence="5" id="KW-1185">Reference proteome</keyword>
<evidence type="ECO:0000259" key="3">
    <source>
        <dbReference type="Pfam" id="PF10400"/>
    </source>
</evidence>
<dbReference type="Pfam" id="PF03551">
    <property type="entry name" value="PadR"/>
    <property type="match status" value="1"/>
</dbReference>
<dbReference type="SUPFAM" id="SSF46785">
    <property type="entry name" value="Winged helix' DNA-binding domain"/>
    <property type="match status" value="1"/>
</dbReference>
<dbReference type="Gene3D" id="1.10.10.10">
    <property type="entry name" value="Winged helix-like DNA-binding domain superfamily/Winged helix DNA-binding domain"/>
    <property type="match status" value="1"/>
</dbReference>
<protein>
    <submittedName>
        <fullName evidence="4">PadR family transcriptional regulator</fullName>
    </submittedName>
</protein>
<evidence type="ECO:0000313" key="4">
    <source>
        <dbReference type="EMBL" id="QDL11389.1"/>
    </source>
</evidence>
<dbReference type="Gene3D" id="6.10.140.190">
    <property type="match status" value="1"/>
</dbReference>
<organism evidence="4 5">
    <name type="scientific">Brasilonema sennae CENA114</name>
    <dbReference type="NCBI Taxonomy" id="415709"/>
    <lineage>
        <taxon>Bacteria</taxon>
        <taxon>Bacillati</taxon>
        <taxon>Cyanobacteriota</taxon>
        <taxon>Cyanophyceae</taxon>
        <taxon>Nostocales</taxon>
        <taxon>Scytonemataceae</taxon>
        <taxon>Brasilonema</taxon>
        <taxon>Bromeliae group (in: Brasilonema)</taxon>
    </lineage>
</organism>
<dbReference type="AlphaFoldDB" id="A0A856MLY7"/>
<dbReference type="InterPro" id="IPR036390">
    <property type="entry name" value="WH_DNA-bd_sf"/>
</dbReference>
<dbReference type="PANTHER" id="PTHR43252">
    <property type="entry name" value="TRANSCRIPTIONAL REGULATOR YQJI"/>
    <property type="match status" value="1"/>
</dbReference>
<feature type="domain" description="Transcription regulator PadR C-terminal" evidence="3">
    <location>
        <begin position="92"/>
        <end position="175"/>
    </location>
</feature>
<dbReference type="KEGG" id="bsen:DP114_28950"/>
<keyword evidence="1" id="KW-0175">Coiled coil</keyword>
<dbReference type="InterPro" id="IPR036388">
    <property type="entry name" value="WH-like_DNA-bd_sf"/>
</dbReference>